<dbReference type="PANTHER" id="PTHR38340">
    <property type="entry name" value="S-LAYER PROTEIN"/>
    <property type="match status" value="1"/>
</dbReference>
<dbReference type="InterPro" id="IPR050557">
    <property type="entry name" value="RTX_toxin/Mannuronan_C5-epim"/>
</dbReference>
<dbReference type="Gene3D" id="2.150.10.10">
    <property type="entry name" value="Serralysin-like metalloprotease, C-terminal"/>
    <property type="match status" value="1"/>
</dbReference>
<accession>A0ABT1XA78</accession>
<dbReference type="Proteomes" id="UP001524642">
    <property type="component" value="Unassembled WGS sequence"/>
</dbReference>
<dbReference type="InterPro" id="IPR011049">
    <property type="entry name" value="Serralysin-like_metalloprot_C"/>
</dbReference>
<dbReference type="InterPro" id="IPR018511">
    <property type="entry name" value="Hemolysin-typ_Ca-bd_CS"/>
</dbReference>
<proteinExistence type="predicted"/>
<evidence type="ECO:0000256" key="1">
    <source>
        <dbReference type="ARBA" id="ARBA00004613"/>
    </source>
</evidence>
<evidence type="ECO:0000313" key="4">
    <source>
        <dbReference type="Proteomes" id="UP001524642"/>
    </source>
</evidence>
<organism evidence="3 4">
    <name type="scientific">Roseomonas populi</name>
    <dbReference type="NCBI Taxonomy" id="3121582"/>
    <lineage>
        <taxon>Bacteria</taxon>
        <taxon>Pseudomonadati</taxon>
        <taxon>Pseudomonadota</taxon>
        <taxon>Alphaproteobacteria</taxon>
        <taxon>Acetobacterales</taxon>
        <taxon>Roseomonadaceae</taxon>
        <taxon>Roseomonas</taxon>
    </lineage>
</organism>
<reference evidence="3 4" key="1">
    <citation type="submission" date="2022-06" db="EMBL/GenBank/DDBJ databases">
        <title>Roseomonas CN29.</title>
        <authorList>
            <person name="Cheng Y."/>
            <person name="He X."/>
        </authorList>
    </citation>
    <scope>NUCLEOTIDE SEQUENCE [LARGE SCALE GENOMIC DNA]</scope>
    <source>
        <strain evidence="3 4">CN29</strain>
    </source>
</reference>
<dbReference type="PRINTS" id="PR00313">
    <property type="entry name" value="CABNDNGRPT"/>
</dbReference>
<dbReference type="InterPro" id="IPR001343">
    <property type="entry name" value="Hemolysn_Ca-bd"/>
</dbReference>
<dbReference type="PANTHER" id="PTHR38340:SF1">
    <property type="entry name" value="S-LAYER PROTEIN"/>
    <property type="match status" value="1"/>
</dbReference>
<keyword evidence="2" id="KW-0964">Secreted</keyword>
<comment type="caution">
    <text evidence="3">The sequence shown here is derived from an EMBL/GenBank/DDBJ whole genome shotgun (WGS) entry which is preliminary data.</text>
</comment>
<dbReference type="PROSITE" id="PS00330">
    <property type="entry name" value="HEMOLYSIN_CALCIUM"/>
    <property type="match status" value="2"/>
</dbReference>
<protein>
    <recommendedName>
        <fullName evidence="5">Calcium-binding protein</fullName>
    </recommendedName>
</protein>
<evidence type="ECO:0000256" key="2">
    <source>
        <dbReference type="ARBA" id="ARBA00022525"/>
    </source>
</evidence>
<sequence length="227" mass="22679">MVGSEGNDTYYVEDTGDVVVEKPGEGTDIARVSADWTVSADIEKVILTVAVTLIGNGEANIVQGSEGGDHVLGLGGNDTVNGLGGNDLLEGGEGIDILSGGEGGDTLIGGLGADRLYGNAGADAIRYGSAAEGRDTIYGFVTGEDTIEVSAAGFGGRLEAGILGAEHFTANLTGRATSAAGVGQFVYETDTGRLWWDADGVGGSAGTLLATLSGQPALSASDIHLIA</sequence>
<keyword evidence="4" id="KW-1185">Reference proteome</keyword>
<dbReference type="EMBL" id="JANJOU010000027">
    <property type="protein sequence ID" value="MCR0984980.1"/>
    <property type="molecule type" value="Genomic_DNA"/>
</dbReference>
<name>A0ABT1XA78_9PROT</name>
<dbReference type="Pfam" id="PF00353">
    <property type="entry name" value="HemolysinCabind"/>
    <property type="match status" value="2"/>
</dbReference>
<comment type="subcellular location">
    <subcellularLocation>
        <location evidence="1">Secreted</location>
    </subcellularLocation>
</comment>
<evidence type="ECO:0000313" key="3">
    <source>
        <dbReference type="EMBL" id="MCR0984980.1"/>
    </source>
</evidence>
<evidence type="ECO:0008006" key="5">
    <source>
        <dbReference type="Google" id="ProtNLM"/>
    </source>
</evidence>
<dbReference type="SUPFAM" id="SSF51120">
    <property type="entry name" value="beta-Roll"/>
    <property type="match status" value="1"/>
</dbReference>
<gene>
    <name evidence="3" type="ORF">NRP21_23270</name>
</gene>